<gene>
    <name evidence="1" type="ORF">PRZ48_002221</name>
</gene>
<comment type="caution">
    <text evidence="1">The sequence shown here is derived from an EMBL/GenBank/DDBJ whole genome shotgun (WGS) entry which is preliminary data.</text>
</comment>
<keyword evidence="2" id="KW-1185">Reference proteome</keyword>
<sequence>MTQSPFRGNRGLASLVEEFAAQQCCDPHDHVYGLLGLLGEETTLAIDYNGDMELLFWQVLTLTHQQASAVATSDRRDSYEWNLETLLDILNLRLEDIFAHQALQRRIAQDRFAVEMEEQ</sequence>
<dbReference type="EMBL" id="JAXOVC010000001">
    <property type="protein sequence ID" value="KAK4508482.1"/>
    <property type="molecule type" value="Genomic_DNA"/>
</dbReference>
<proteinExistence type="predicted"/>
<protein>
    <submittedName>
        <fullName evidence="1">Uncharacterized protein</fullName>
    </submittedName>
</protein>
<accession>A0ABR0F3F0</accession>
<name>A0ABR0F3F0_ZASCE</name>
<evidence type="ECO:0000313" key="2">
    <source>
        <dbReference type="Proteomes" id="UP001305779"/>
    </source>
</evidence>
<dbReference type="Proteomes" id="UP001305779">
    <property type="component" value="Unassembled WGS sequence"/>
</dbReference>
<organism evidence="1 2">
    <name type="scientific">Zasmidium cellare</name>
    <name type="common">Wine cellar mold</name>
    <name type="synonym">Racodium cellare</name>
    <dbReference type="NCBI Taxonomy" id="395010"/>
    <lineage>
        <taxon>Eukaryota</taxon>
        <taxon>Fungi</taxon>
        <taxon>Dikarya</taxon>
        <taxon>Ascomycota</taxon>
        <taxon>Pezizomycotina</taxon>
        <taxon>Dothideomycetes</taxon>
        <taxon>Dothideomycetidae</taxon>
        <taxon>Mycosphaerellales</taxon>
        <taxon>Mycosphaerellaceae</taxon>
        <taxon>Zasmidium</taxon>
    </lineage>
</organism>
<evidence type="ECO:0000313" key="1">
    <source>
        <dbReference type="EMBL" id="KAK4508482.1"/>
    </source>
</evidence>
<reference evidence="1 2" key="1">
    <citation type="journal article" date="2023" name="G3 (Bethesda)">
        <title>A chromosome-level genome assembly of Zasmidium syzygii isolated from banana leaves.</title>
        <authorList>
            <person name="van Westerhoven A.C."/>
            <person name="Mehrabi R."/>
            <person name="Talebi R."/>
            <person name="Steentjes M.B.F."/>
            <person name="Corcolon B."/>
            <person name="Chong P.A."/>
            <person name="Kema G.H.J."/>
            <person name="Seidl M.F."/>
        </authorList>
    </citation>
    <scope>NUCLEOTIDE SEQUENCE [LARGE SCALE GENOMIC DNA]</scope>
    <source>
        <strain evidence="1 2">P124</strain>
    </source>
</reference>